<dbReference type="AlphaFoldDB" id="A0A090MPE8"/>
<sequence>MSNSPVVAADAPKPAIAPDQAKPAMPQQNQENKSEATPAQQK</sequence>
<keyword evidence="3" id="KW-1185">Reference proteome</keyword>
<feature type="compositionally biased region" description="Polar residues" evidence="1">
    <location>
        <begin position="26"/>
        <end position="42"/>
    </location>
</feature>
<organism evidence="2 3">
    <name type="scientific">Afipia felis</name>
    <name type="common">Cat scratch disease bacillus</name>
    <dbReference type="NCBI Taxonomy" id="1035"/>
    <lineage>
        <taxon>Bacteria</taxon>
        <taxon>Pseudomonadati</taxon>
        <taxon>Pseudomonadota</taxon>
        <taxon>Alphaproteobacteria</taxon>
        <taxon>Hyphomicrobiales</taxon>
        <taxon>Nitrobacteraceae</taxon>
        <taxon>Afipia</taxon>
    </lineage>
</organism>
<evidence type="ECO:0000256" key="1">
    <source>
        <dbReference type="SAM" id="MobiDB-lite"/>
    </source>
</evidence>
<dbReference type="STRING" id="1035.BN961_00921"/>
<reference evidence="2 3" key="1">
    <citation type="journal article" date="2014" name="Genome Announc.">
        <title>Genome Sequence of Afipia felis Strain 76713, Isolated in Hospital Water Using an Amoeba Co-Culture Procedure.</title>
        <authorList>
            <person name="Benamar S."/>
            <person name="La Scola B."/>
            <person name="Croce O."/>
        </authorList>
    </citation>
    <scope>NUCLEOTIDE SEQUENCE [LARGE SCALE GENOMIC DNA]</scope>
    <source>
        <strain evidence="2 3">76713</strain>
    </source>
</reference>
<evidence type="ECO:0000313" key="3">
    <source>
        <dbReference type="Proteomes" id="UP000035762"/>
    </source>
</evidence>
<name>A0A090MPE8_AFIFE</name>
<feature type="region of interest" description="Disordered" evidence="1">
    <location>
        <begin position="1"/>
        <end position="42"/>
    </location>
</feature>
<dbReference type="EMBL" id="CCAZ020000001">
    <property type="protein sequence ID" value="CEG07529.1"/>
    <property type="molecule type" value="Genomic_DNA"/>
</dbReference>
<feature type="compositionally biased region" description="Low complexity" evidence="1">
    <location>
        <begin position="1"/>
        <end position="24"/>
    </location>
</feature>
<comment type="caution">
    <text evidence="2">The sequence shown here is derived from an EMBL/GenBank/DDBJ whole genome shotgun (WGS) entry which is preliminary data.</text>
</comment>
<evidence type="ECO:0000313" key="2">
    <source>
        <dbReference type="EMBL" id="CEG07529.1"/>
    </source>
</evidence>
<accession>A0A090MPE8</accession>
<dbReference type="RefSeq" id="WP_283804998.1">
    <property type="nucleotide sequence ID" value="NZ_CCAZ020000001.1"/>
</dbReference>
<protein>
    <submittedName>
        <fullName evidence="2">Uncharacterized protein</fullName>
    </submittedName>
</protein>
<gene>
    <name evidence="2" type="ORF">BN961_00921</name>
</gene>
<dbReference type="Proteomes" id="UP000035762">
    <property type="component" value="Unassembled WGS sequence"/>
</dbReference>
<proteinExistence type="predicted"/>